<gene>
    <name evidence="1" type="ORF">CH333_06620</name>
</gene>
<dbReference type="EMBL" id="NOZQ01000144">
    <property type="protein sequence ID" value="OYD15075.1"/>
    <property type="molecule type" value="Genomic_DNA"/>
</dbReference>
<evidence type="ECO:0000313" key="2">
    <source>
        <dbReference type="Proteomes" id="UP000215215"/>
    </source>
</evidence>
<evidence type="ECO:0000313" key="1">
    <source>
        <dbReference type="EMBL" id="OYD15075.1"/>
    </source>
</evidence>
<name>A0A235BU38_UNCW3</name>
<proteinExistence type="predicted"/>
<comment type="caution">
    <text evidence="1">The sequence shown here is derived from an EMBL/GenBank/DDBJ whole genome shotgun (WGS) entry which is preliminary data.</text>
</comment>
<accession>A0A235BU38</accession>
<organism evidence="1 2">
    <name type="scientific">candidate division WOR-3 bacterium JGI_Cruoil_03_44_89</name>
    <dbReference type="NCBI Taxonomy" id="1973748"/>
    <lineage>
        <taxon>Bacteria</taxon>
        <taxon>Bacteria division WOR-3</taxon>
    </lineage>
</organism>
<protein>
    <submittedName>
        <fullName evidence="1">Uncharacterized protein</fullName>
    </submittedName>
</protein>
<reference evidence="1 2" key="1">
    <citation type="submission" date="2017-07" db="EMBL/GenBank/DDBJ databases">
        <title>Recovery of genomes from metagenomes via a dereplication, aggregation, and scoring strategy.</title>
        <authorList>
            <person name="Sieber C.M."/>
            <person name="Probst A.J."/>
            <person name="Sharrar A."/>
            <person name="Thomas B.C."/>
            <person name="Hess M."/>
            <person name="Tringe S.G."/>
            <person name="Banfield J.F."/>
        </authorList>
    </citation>
    <scope>NUCLEOTIDE SEQUENCE [LARGE SCALE GENOMIC DNA]</scope>
    <source>
        <strain evidence="1">JGI_Cruoil_03_44_89</strain>
    </source>
</reference>
<sequence length="67" mass="8039">MKWNTARNYLGLCVDKPSQDPFHLKTRPQDPYGYGQDPYGMDKIARDYHLKIRMDKRLKTRDIRPKT</sequence>
<dbReference type="Proteomes" id="UP000215215">
    <property type="component" value="Unassembled WGS sequence"/>
</dbReference>
<dbReference type="AlphaFoldDB" id="A0A235BU38"/>